<name>A0A9P2W2Z1_BARTA</name>
<gene>
    <name evidence="1" type="ORF">ME9_00925</name>
</gene>
<dbReference type="SUPFAM" id="SSF69279">
    <property type="entry name" value="Phage tail proteins"/>
    <property type="match status" value="1"/>
</dbReference>
<reference evidence="1 2" key="1">
    <citation type="submission" date="2012-03" db="EMBL/GenBank/DDBJ databases">
        <title>The Genome Sequence of Bartonella taylorii 8TBB.</title>
        <authorList>
            <consortium name="The Broad Institute Genome Sequencing Platform"/>
            <consortium name="The Broad Institute Genome Sequencing Center for Infectious Disease"/>
            <person name="Feldgarden M."/>
            <person name="Kirby J."/>
            <person name="Kosoy M."/>
            <person name="Birtles R."/>
            <person name="Probert W.S."/>
            <person name="Chiaraviglio L."/>
            <person name="Young S.K."/>
            <person name="Zeng Q."/>
            <person name="Gargeya S."/>
            <person name="Fitzgerald M."/>
            <person name="Haas B."/>
            <person name="Abouelleil A."/>
            <person name="Alvarado L."/>
            <person name="Arachchi H.M."/>
            <person name="Berlin A."/>
            <person name="Chapman S.B."/>
            <person name="Gearin G."/>
            <person name="Goldberg J."/>
            <person name="Griggs A."/>
            <person name="Gujja S."/>
            <person name="Hansen M."/>
            <person name="Heiman D."/>
            <person name="Howarth C."/>
            <person name="Larimer J."/>
            <person name="Lui A."/>
            <person name="MacDonald P.J.P."/>
            <person name="McCowen C."/>
            <person name="Montmayeur A."/>
            <person name="Murphy C."/>
            <person name="Neiman D."/>
            <person name="Pearson M."/>
            <person name="Priest M."/>
            <person name="Roberts A."/>
            <person name="Saif S."/>
            <person name="Shea T."/>
            <person name="Sisk P."/>
            <person name="Stolte C."/>
            <person name="Sykes S."/>
            <person name="Wortman J."/>
            <person name="Nusbaum C."/>
            <person name="Birren B."/>
        </authorList>
    </citation>
    <scope>NUCLEOTIDE SEQUENCE [LARGE SCALE GENOMIC DNA]</scope>
    <source>
        <strain evidence="1 2">8TBB</strain>
    </source>
</reference>
<evidence type="ECO:0000313" key="2">
    <source>
        <dbReference type="Proteomes" id="UP000002648"/>
    </source>
</evidence>
<dbReference type="Proteomes" id="UP000002648">
    <property type="component" value="Unassembled WGS sequence"/>
</dbReference>
<sequence length="91" mass="10901">MYKEIKEQSSEYFDYRTVGKIVEILVKRHGYQAKVNQQFTKKPLPYMIRTDQSTHDFLTRLADRVQVRFLIKDNEFLFLSDYSLPALAIHK</sequence>
<accession>A0A9P2W2Z1</accession>
<keyword evidence="2" id="KW-1185">Reference proteome</keyword>
<comment type="caution">
    <text evidence="1">The sequence shown here is derived from an EMBL/GenBank/DDBJ whole genome shotgun (WGS) entry which is preliminary data.</text>
</comment>
<evidence type="ECO:0000313" key="1">
    <source>
        <dbReference type="EMBL" id="EJF94612.1"/>
    </source>
</evidence>
<dbReference type="AlphaFoldDB" id="A0A9P2W2Z1"/>
<proteinExistence type="predicted"/>
<dbReference type="EMBL" id="AIMD01000033">
    <property type="protein sequence ID" value="EJF94612.1"/>
    <property type="molecule type" value="Genomic_DNA"/>
</dbReference>
<organism evidence="1 2">
    <name type="scientific">Bartonella taylorii 8TBB</name>
    <dbReference type="NCBI Taxonomy" id="1094560"/>
    <lineage>
        <taxon>Bacteria</taxon>
        <taxon>Pseudomonadati</taxon>
        <taxon>Pseudomonadota</taxon>
        <taxon>Alphaproteobacteria</taxon>
        <taxon>Hyphomicrobiales</taxon>
        <taxon>Bartonellaceae</taxon>
        <taxon>Bartonella</taxon>
    </lineage>
</organism>
<dbReference type="Gene3D" id="3.55.50.10">
    <property type="entry name" value="Baseplate protein-like domains"/>
    <property type="match status" value="1"/>
</dbReference>
<protein>
    <submittedName>
        <fullName evidence="1">Uncharacterized protein</fullName>
    </submittedName>
</protein>